<proteinExistence type="predicted"/>
<dbReference type="Gene3D" id="3.40.50.150">
    <property type="entry name" value="Vaccinia Virus protein VP39"/>
    <property type="match status" value="1"/>
</dbReference>
<name>A0A418NSI1_9SPHN</name>
<dbReference type="GO" id="GO:0032259">
    <property type="term" value="P:methylation"/>
    <property type="evidence" value="ECO:0007669"/>
    <property type="project" value="UniProtKB-KW"/>
</dbReference>
<dbReference type="OrthoDB" id="21342at2"/>
<keyword evidence="3" id="KW-1185">Reference proteome</keyword>
<dbReference type="Proteomes" id="UP000286576">
    <property type="component" value="Unassembled WGS sequence"/>
</dbReference>
<dbReference type="EMBL" id="QXFL01000004">
    <property type="protein sequence ID" value="RIV85885.1"/>
    <property type="molecule type" value="Genomic_DNA"/>
</dbReference>
<evidence type="ECO:0000313" key="2">
    <source>
        <dbReference type="EMBL" id="RIV85885.1"/>
    </source>
</evidence>
<accession>A0A418NSI1</accession>
<sequence length="362" mass="40509">MVGSTPSLQTIAGTSIVADGDWDQVRLKLEDMELFQSLRMHLVEGKDLRDTPIYKGEAGPDDTVTSGSWHAIYEQNVEEHSRRAQELYASIREQGYLDQQALDSGLPHDEITIRIGRDGAILLENSIHRAMIAKIAGVRSVPAIVSARHSGWMERRQRFVDFAATRESGKLYGRLSHPDLRDIPHHHALDDRVGLFADHIRAEGGNALDLGCDTGLFSQYLDGRGFAVRAVERDPDLAAIARLLSQIEGHDVEFIVGDLADDATVASYADRPYKLVLCLNILHHLLKRKDTTHKLAAILGTFEIDQMILQCHRQDEPQMQTAYRNFSPAEFAQFIIDNSTLTRYEEIGVGSDGRTMISLLRD</sequence>
<feature type="domain" description="Methyltransferase" evidence="1">
    <location>
        <begin position="208"/>
        <end position="293"/>
    </location>
</feature>
<protein>
    <submittedName>
        <fullName evidence="2">Class I SAM-dependent methyltransferase</fullName>
    </submittedName>
</protein>
<organism evidence="2 3">
    <name type="scientific">Aurantiacibacter zhengii</name>
    <dbReference type="NCBI Taxonomy" id="2307003"/>
    <lineage>
        <taxon>Bacteria</taxon>
        <taxon>Pseudomonadati</taxon>
        <taxon>Pseudomonadota</taxon>
        <taxon>Alphaproteobacteria</taxon>
        <taxon>Sphingomonadales</taxon>
        <taxon>Erythrobacteraceae</taxon>
        <taxon>Aurantiacibacter</taxon>
    </lineage>
</organism>
<comment type="caution">
    <text evidence="2">The sequence shown here is derived from an EMBL/GenBank/DDBJ whole genome shotgun (WGS) entry which is preliminary data.</text>
</comment>
<dbReference type="SUPFAM" id="SSF53335">
    <property type="entry name" value="S-adenosyl-L-methionine-dependent methyltransferases"/>
    <property type="match status" value="1"/>
</dbReference>
<dbReference type="AlphaFoldDB" id="A0A418NSI1"/>
<reference evidence="2 3" key="1">
    <citation type="submission" date="2018-08" db="EMBL/GenBank/DDBJ databases">
        <title>Erythrobacter zhengii sp.nov., a bacterium isolated from deep-sea sediment.</title>
        <authorList>
            <person name="Fang C."/>
            <person name="Wu Y.-H."/>
            <person name="Sun C."/>
            <person name="Wang H."/>
            <person name="Cheng H."/>
            <person name="Meng F.-X."/>
            <person name="Wang C.-S."/>
            <person name="Xu X.-W."/>
        </authorList>
    </citation>
    <scope>NUCLEOTIDE SEQUENCE [LARGE SCALE GENOMIC DNA]</scope>
    <source>
        <strain evidence="2 3">V18</strain>
    </source>
</reference>
<dbReference type="GO" id="GO:0008168">
    <property type="term" value="F:methyltransferase activity"/>
    <property type="evidence" value="ECO:0007669"/>
    <property type="project" value="UniProtKB-KW"/>
</dbReference>
<dbReference type="InterPro" id="IPR041698">
    <property type="entry name" value="Methyltransf_25"/>
</dbReference>
<dbReference type="Pfam" id="PF13649">
    <property type="entry name" value="Methyltransf_25"/>
    <property type="match status" value="1"/>
</dbReference>
<evidence type="ECO:0000259" key="1">
    <source>
        <dbReference type="Pfam" id="PF13649"/>
    </source>
</evidence>
<evidence type="ECO:0000313" key="3">
    <source>
        <dbReference type="Proteomes" id="UP000286576"/>
    </source>
</evidence>
<dbReference type="CDD" id="cd02440">
    <property type="entry name" value="AdoMet_MTases"/>
    <property type="match status" value="1"/>
</dbReference>
<keyword evidence="2" id="KW-0489">Methyltransferase</keyword>
<dbReference type="InterPro" id="IPR029063">
    <property type="entry name" value="SAM-dependent_MTases_sf"/>
</dbReference>
<keyword evidence="2" id="KW-0808">Transferase</keyword>
<gene>
    <name evidence="2" type="ORF">D2V07_11290</name>
</gene>
<dbReference type="RefSeq" id="WP_119587076.1">
    <property type="nucleotide sequence ID" value="NZ_CAWODQ010000024.1"/>
</dbReference>